<feature type="domain" description="PLD phosphodiesterase" evidence="9">
    <location>
        <begin position="1029"/>
        <end position="1056"/>
    </location>
</feature>
<protein>
    <recommendedName>
        <fullName evidence="7">Phospholipase</fullName>
        <ecNumber evidence="7">3.1.4.4</ecNumber>
    </recommendedName>
</protein>
<dbReference type="Pfam" id="PF13091">
    <property type="entry name" value="PLDc_2"/>
    <property type="match status" value="1"/>
</dbReference>
<accession>A0ABR3B2C8</accession>
<dbReference type="SMART" id="SM00155">
    <property type="entry name" value="PLDc"/>
    <property type="match status" value="2"/>
</dbReference>
<dbReference type="EC" id="3.1.4.4" evidence="7"/>
<feature type="region of interest" description="Disordered" evidence="8">
    <location>
        <begin position="169"/>
        <end position="199"/>
    </location>
</feature>
<dbReference type="PROSITE" id="PS50035">
    <property type="entry name" value="PLD"/>
    <property type="match status" value="2"/>
</dbReference>
<dbReference type="Pfam" id="PF00787">
    <property type="entry name" value="PX"/>
    <property type="match status" value="1"/>
</dbReference>
<keyword evidence="6" id="KW-0443">Lipid metabolism</keyword>
<feature type="compositionally biased region" description="Basic and acidic residues" evidence="8">
    <location>
        <begin position="103"/>
        <end position="115"/>
    </location>
</feature>
<proteinExistence type="inferred from homology"/>
<dbReference type="SUPFAM" id="SSF64268">
    <property type="entry name" value="PX domain"/>
    <property type="match status" value="1"/>
</dbReference>
<dbReference type="InterPro" id="IPR036871">
    <property type="entry name" value="PX_dom_sf"/>
</dbReference>
<dbReference type="CDD" id="cd09138">
    <property type="entry name" value="PLDc_vPLD1_2_yPLD_like_1"/>
    <property type="match status" value="1"/>
</dbReference>
<dbReference type="EMBL" id="JBCLYO010000006">
    <property type="protein sequence ID" value="KAL0087912.1"/>
    <property type="molecule type" value="Genomic_DNA"/>
</dbReference>
<dbReference type="InterPro" id="IPR015679">
    <property type="entry name" value="PLipase_D_fam"/>
</dbReference>
<evidence type="ECO:0000256" key="7">
    <source>
        <dbReference type="PIRNR" id="PIRNR009376"/>
    </source>
</evidence>
<feature type="region of interest" description="Disordered" evidence="8">
    <location>
        <begin position="1"/>
        <end position="84"/>
    </location>
</feature>
<evidence type="ECO:0000256" key="8">
    <source>
        <dbReference type="SAM" id="MobiDB-lite"/>
    </source>
</evidence>
<dbReference type="Gene3D" id="3.30.1520.10">
    <property type="entry name" value="Phox-like domain"/>
    <property type="match status" value="1"/>
</dbReference>
<gene>
    <name evidence="10" type="ORF">J3Q64DRAFT_1735116</name>
</gene>
<dbReference type="CDD" id="cd01254">
    <property type="entry name" value="PH_PLD"/>
    <property type="match status" value="1"/>
</dbReference>
<dbReference type="PIRSF" id="PIRSF009376">
    <property type="entry name" value="Phospholipase_D_euk"/>
    <property type="match status" value="1"/>
</dbReference>
<feature type="domain" description="PLD phosphodiesterase" evidence="9">
    <location>
        <begin position="684"/>
        <end position="711"/>
    </location>
</feature>
<dbReference type="CDD" id="cd09141">
    <property type="entry name" value="PLDc_vPLD1_2_yPLD_like_2"/>
    <property type="match status" value="1"/>
</dbReference>
<dbReference type="InterPro" id="IPR025202">
    <property type="entry name" value="PLD-like_dom"/>
</dbReference>
<evidence type="ECO:0000256" key="4">
    <source>
        <dbReference type="ARBA" id="ARBA00022801"/>
    </source>
</evidence>
<dbReference type="PANTHER" id="PTHR18896:SF76">
    <property type="entry name" value="PHOSPHOLIPASE"/>
    <property type="match status" value="1"/>
</dbReference>
<keyword evidence="11" id="KW-1185">Reference proteome</keyword>
<dbReference type="InterPro" id="IPR016555">
    <property type="entry name" value="PLipase_D_euk"/>
</dbReference>
<dbReference type="InterPro" id="IPR001736">
    <property type="entry name" value="PLipase_D/transphosphatidylase"/>
</dbReference>
<dbReference type="PANTHER" id="PTHR18896">
    <property type="entry name" value="PHOSPHOLIPASE D"/>
    <property type="match status" value="1"/>
</dbReference>
<organism evidence="10 11">
    <name type="scientific">Phycomyces blakesleeanus</name>
    <dbReference type="NCBI Taxonomy" id="4837"/>
    <lineage>
        <taxon>Eukaryota</taxon>
        <taxon>Fungi</taxon>
        <taxon>Fungi incertae sedis</taxon>
        <taxon>Mucoromycota</taxon>
        <taxon>Mucoromycotina</taxon>
        <taxon>Mucoromycetes</taxon>
        <taxon>Mucorales</taxon>
        <taxon>Phycomycetaceae</taxon>
        <taxon>Phycomyces</taxon>
    </lineage>
</organism>
<keyword evidence="5 7" id="KW-0442">Lipid degradation</keyword>
<comment type="similarity">
    <text evidence="2 7">Belongs to the phospholipase D family.</text>
</comment>
<evidence type="ECO:0000259" key="9">
    <source>
        <dbReference type="PROSITE" id="PS50035"/>
    </source>
</evidence>
<keyword evidence="4 7" id="KW-0378">Hydrolase</keyword>
<evidence type="ECO:0000256" key="5">
    <source>
        <dbReference type="ARBA" id="ARBA00022963"/>
    </source>
</evidence>
<evidence type="ECO:0000313" key="11">
    <source>
        <dbReference type="Proteomes" id="UP001448207"/>
    </source>
</evidence>
<name>A0ABR3B2C8_PHYBL</name>
<evidence type="ECO:0000256" key="6">
    <source>
        <dbReference type="ARBA" id="ARBA00023098"/>
    </source>
</evidence>
<evidence type="ECO:0000313" key="10">
    <source>
        <dbReference type="EMBL" id="KAL0087912.1"/>
    </source>
</evidence>
<evidence type="ECO:0000256" key="1">
    <source>
        <dbReference type="ARBA" id="ARBA00000798"/>
    </source>
</evidence>
<dbReference type="Pfam" id="PF00614">
    <property type="entry name" value="PLDc"/>
    <property type="match status" value="1"/>
</dbReference>
<keyword evidence="3" id="KW-0677">Repeat</keyword>
<evidence type="ECO:0000256" key="2">
    <source>
        <dbReference type="ARBA" id="ARBA00008664"/>
    </source>
</evidence>
<reference evidence="10 11" key="1">
    <citation type="submission" date="2024-04" db="EMBL/GenBank/DDBJ databases">
        <title>Symmetric and asymmetric DNA N6-adenine methylation regulates different biological responses in Mucorales.</title>
        <authorList>
            <consortium name="Lawrence Berkeley National Laboratory"/>
            <person name="Lax C."/>
            <person name="Mondo S.J."/>
            <person name="Osorio-Concepcion M."/>
            <person name="Muszewska A."/>
            <person name="Corrochano-Luque M."/>
            <person name="Gutierrez G."/>
            <person name="Riley R."/>
            <person name="Lipzen A."/>
            <person name="Guo J."/>
            <person name="Hundley H."/>
            <person name="Amirebrahimi M."/>
            <person name="Ng V."/>
            <person name="Lorenzo-Gutierrez D."/>
            <person name="Binder U."/>
            <person name="Yang J."/>
            <person name="Song Y."/>
            <person name="Canovas D."/>
            <person name="Navarro E."/>
            <person name="Freitag M."/>
            <person name="Gabaldon T."/>
            <person name="Grigoriev I.V."/>
            <person name="Corrochano L.M."/>
            <person name="Nicolas F.E."/>
            <person name="Garre V."/>
        </authorList>
    </citation>
    <scope>NUCLEOTIDE SEQUENCE [LARGE SCALE GENOMIC DNA]</scope>
    <source>
        <strain evidence="10 11">L51</strain>
    </source>
</reference>
<dbReference type="SUPFAM" id="SSF56024">
    <property type="entry name" value="Phospholipase D/nuclease"/>
    <property type="match status" value="2"/>
</dbReference>
<dbReference type="Gene3D" id="3.30.870.10">
    <property type="entry name" value="Endonuclease Chain A"/>
    <property type="match status" value="2"/>
</dbReference>
<dbReference type="InterPro" id="IPR001683">
    <property type="entry name" value="PX_dom"/>
</dbReference>
<feature type="region of interest" description="Disordered" evidence="8">
    <location>
        <begin position="971"/>
        <end position="1016"/>
    </location>
</feature>
<evidence type="ECO:0000256" key="3">
    <source>
        <dbReference type="ARBA" id="ARBA00022737"/>
    </source>
</evidence>
<feature type="region of interest" description="Disordered" evidence="8">
    <location>
        <begin position="1154"/>
        <end position="1179"/>
    </location>
</feature>
<feature type="region of interest" description="Disordered" evidence="8">
    <location>
        <begin position="97"/>
        <end position="136"/>
    </location>
</feature>
<comment type="catalytic activity">
    <reaction evidence="1 7">
        <text>a 1,2-diacyl-sn-glycero-3-phosphocholine + H2O = a 1,2-diacyl-sn-glycero-3-phosphate + choline + H(+)</text>
        <dbReference type="Rhea" id="RHEA:14445"/>
        <dbReference type="ChEBI" id="CHEBI:15354"/>
        <dbReference type="ChEBI" id="CHEBI:15377"/>
        <dbReference type="ChEBI" id="CHEBI:15378"/>
        <dbReference type="ChEBI" id="CHEBI:57643"/>
        <dbReference type="ChEBI" id="CHEBI:58608"/>
        <dbReference type="EC" id="3.1.4.4"/>
    </reaction>
</comment>
<feature type="compositionally biased region" description="Polar residues" evidence="8">
    <location>
        <begin position="53"/>
        <end position="84"/>
    </location>
</feature>
<dbReference type="Proteomes" id="UP001448207">
    <property type="component" value="Unassembled WGS sequence"/>
</dbReference>
<feature type="compositionally biased region" description="Basic and acidic residues" evidence="8">
    <location>
        <begin position="1154"/>
        <end position="1168"/>
    </location>
</feature>
<sequence>MSNPVAENAKLNEQRTRAIKTPVSAYLSIDPSRRNTPASPYDDTILSPESPENRQYPSLIRPNSFNRFRNSTPGNQPDDASNFPSQWKRVLDKLSSLAQSDSQNDHGSIETRDESSMQESTENTNEEYELTAPSTQKYYRNKKGKTFENQIEDDALPSAFDIEALENSTHNRPGEDQESYFAHPFSSDRDHQEGSTSGQPIILPIQENELHHHNQVHPHSSEVTIPNEVHQINPAERAHAKQKWTKTLERVKLITNLPNQPHRQPEIPLQLTQTIAPWYPPIFDPPFLSFMTDEHHRKLPPILLQCMIVSVTDSELQTKGINQWIFRMELQYGDVKWVIRKTITDFVSLHYTLKFKSNLSDNVPAPPDFPNQFRNWLSSAKHTIGIDRDHEPENENEKKDMAFNRRQALTKYLRELLKRAHMLVSYDICEFLEISAASIVQDMGWKGKEGYLENRVNFVTPRICSNIIRPHIWSKEWVIVRDSYIAFLADIASTVPTDVFLLDKSFSVTNRKRGIFGRYHNHIILVNRFRRIEIKGSKRQIEEWMESIQKVSKNSPWVTNHRFGSFSPIRHNAKVKWFVDAEDHFNAVAEAILAAKKEIYIADWWLSPELYLRRPPTENEEFRIDRLLQRKASEGVMVYIVVYKEMTVALTILSAHTKRALQNLHPNIIVQRHPDHRTVDNNILFWSHHEKMVVVDNRIAFIGGLDLCWGRYDSHSHRLADYPAKGHSHEIFPGQDYSDPRVKDFLDVTNFATTLVDRRVTPRMPWHDMSIAVVGPIARDVARHFIQRWNFLKSSKGKHRQTVPFLMPKGEFVAERDERRFEGTCRVQLLRSSAEWSSGIEREHSIYNAYMECISKAKHFVYIENQFFISATTQEGILRNKIAQAMVERIKLAHKKKEKFKIFIMIPLIPAFEGDLASKEASAARNVMHFQYISISRGGNSIMEKLREVGINPDDYIGWYCLRNWDKITSRDRDDKKSSSSEPTVLSNSTENGSKSNQTPENNPRFSVSGSSEGRSLMAEDDARDYVSELVYIHDKIMIVDDRLVLIGSANINDRSQLGNRDSEVAMLIEDTAMVPSYMNGKEVKAAKFAHSLRMQLWKEHLGLLEFDDWGALCNNPDTIHCKPTPRHTPPSSPNLNDHISNEDMIKDIENKDPENIFDFPRKSEGSKKPPPSIDQSRALDPLSDEFYYGIWRKTANRNTGIYRDLFHCVPDDTVHTFEQHRQFLPDPTKVSHGHVANLELSGPEIQLQLDQVRGHLVEFPTNYLKDENMLGSYLREAITPMTIFT</sequence>
<comment type="caution">
    <text evidence="10">The sequence shown here is derived from an EMBL/GenBank/DDBJ whole genome shotgun (WGS) entry which is preliminary data.</text>
</comment>
<feature type="compositionally biased region" description="Polar residues" evidence="8">
    <location>
        <begin position="982"/>
        <end position="1014"/>
    </location>
</feature>